<evidence type="ECO:0000256" key="1">
    <source>
        <dbReference type="ARBA" id="ARBA00003109"/>
    </source>
</evidence>
<comment type="caution">
    <text evidence="10">The sequence shown here is derived from an EMBL/GenBank/DDBJ whole genome shotgun (WGS) entry which is preliminary data.</text>
</comment>
<dbReference type="InterPro" id="IPR043131">
    <property type="entry name" value="BCAT-like_N"/>
</dbReference>
<comment type="pathway">
    <text evidence="3">Amino-acid biosynthesis; L-valine biosynthesis; L-valine from pyruvate: step 4/4.</text>
</comment>
<dbReference type="EC" id="2.6.1.42" evidence="6"/>
<dbReference type="Gene3D" id="3.20.10.10">
    <property type="entry name" value="D-amino Acid Aminotransferase, subunit A, domain 2"/>
    <property type="match status" value="1"/>
</dbReference>
<dbReference type="InterPro" id="IPR036038">
    <property type="entry name" value="Aminotransferase-like"/>
</dbReference>
<evidence type="ECO:0000313" key="10">
    <source>
        <dbReference type="EMBL" id="MFB9887151.1"/>
    </source>
</evidence>
<name>A0ABV5ZCY1_9GAMM</name>
<evidence type="ECO:0000256" key="8">
    <source>
        <dbReference type="ARBA" id="ARBA00048798"/>
    </source>
</evidence>
<dbReference type="PANTHER" id="PTHR42743:SF11">
    <property type="entry name" value="AMINODEOXYCHORISMATE LYASE"/>
    <property type="match status" value="1"/>
</dbReference>
<proteinExistence type="inferred from homology"/>
<protein>
    <recommendedName>
        <fullName evidence="6">branched-chain-amino-acid transaminase</fullName>
        <ecNumber evidence="6">2.6.1.42</ecNumber>
    </recommendedName>
</protein>
<dbReference type="InterPro" id="IPR001544">
    <property type="entry name" value="Aminotrans_IV"/>
</dbReference>
<accession>A0ABV5ZCY1</accession>
<reference evidence="10 11" key="1">
    <citation type="submission" date="2024-09" db="EMBL/GenBank/DDBJ databases">
        <authorList>
            <person name="Sun Q."/>
            <person name="Mori K."/>
        </authorList>
    </citation>
    <scope>NUCLEOTIDE SEQUENCE [LARGE SCALE GENOMIC DNA]</scope>
    <source>
        <strain evidence="10 11">ATCC 51285</strain>
    </source>
</reference>
<evidence type="ECO:0000313" key="11">
    <source>
        <dbReference type="Proteomes" id="UP001589628"/>
    </source>
</evidence>
<keyword evidence="11" id="KW-1185">Reference proteome</keyword>
<dbReference type="Proteomes" id="UP001589628">
    <property type="component" value="Unassembled WGS sequence"/>
</dbReference>
<dbReference type="InterPro" id="IPR050571">
    <property type="entry name" value="Class-IV_PLP-Dep_Aminotrnsfr"/>
</dbReference>
<evidence type="ECO:0000256" key="5">
    <source>
        <dbReference type="ARBA" id="ARBA00009320"/>
    </source>
</evidence>
<evidence type="ECO:0000256" key="2">
    <source>
        <dbReference type="ARBA" id="ARBA00004824"/>
    </source>
</evidence>
<dbReference type="PANTHER" id="PTHR42743">
    <property type="entry name" value="AMINO-ACID AMINOTRANSFERASE"/>
    <property type="match status" value="1"/>
</dbReference>
<comment type="function">
    <text evidence="1">Acts on leucine, isoleucine and valine.</text>
</comment>
<evidence type="ECO:0000256" key="7">
    <source>
        <dbReference type="ARBA" id="ARBA00048212"/>
    </source>
</evidence>
<gene>
    <name evidence="10" type="ORF">ACFFLH_12095</name>
</gene>
<dbReference type="GO" id="GO:0008483">
    <property type="term" value="F:transaminase activity"/>
    <property type="evidence" value="ECO:0007669"/>
    <property type="project" value="UniProtKB-KW"/>
</dbReference>
<comment type="catalytic activity">
    <reaction evidence="8">
        <text>L-isoleucine + 2-oxoglutarate = (S)-3-methyl-2-oxopentanoate + L-glutamate</text>
        <dbReference type="Rhea" id="RHEA:24801"/>
        <dbReference type="ChEBI" id="CHEBI:16810"/>
        <dbReference type="ChEBI" id="CHEBI:29985"/>
        <dbReference type="ChEBI" id="CHEBI:35146"/>
        <dbReference type="ChEBI" id="CHEBI:58045"/>
        <dbReference type="EC" id="2.6.1.42"/>
    </reaction>
</comment>
<sequence>MAIVYLNGEFIAAEQAKISVFDRGFLFADSVYELIPVIDGQGLQMEEHLQRLQRSLSELDIRAEANWQWICTELAARNGGGNQSIYLQVSRGADSRRRADWPVDIRPTIFACAQPISRPLALPPEQTQGIKLVVQEDLRWGRCDIKSTMLLPNVMARQAAKRAQAEEALLVKQGRVIEGASSSIFMVQYGQLITPPLDQERLPGTTRALVLRLAAQANINLQEREFTLAELLQAEEVWISSSSRGVLPVVQIDQHVIADGQPGSLWRQLAALYQAWAMQE</sequence>
<comment type="pathway">
    <text evidence="4">Amino-acid biosynthesis; L-leucine biosynthesis; L-leucine from 3-methyl-2-oxobutanoate: step 4/4.</text>
</comment>
<dbReference type="InterPro" id="IPR043132">
    <property type="entry name" value="BCAT-like_C"/>
</dbReference>
<dbReference type="RefSeq" id="WP_027314249.1">
    <property type="nucleotide sequence ID" value="NZ_JBHLZN010000004.1"/>
</dbReference>
<dbReference type="EMBL" id="JBHLZN010000004">
    <property type="protein sequence ID" value="MFB9887151.1"/>
    <property type="molecule type" value="Genomic_DNA"/>
</dbReference>
<evidence type="ECO:0000256" key="4">
    <source>
        <dbReference type="ARBA" id="ARBA00005072"/>
    </source>
</evidence>
<keyword evidence="10" id="KW-0808">Transferase</keyword>
<comment type="pathway">
    <text evidence="2">Amino-acid biosynthesis; L-isoleucine biosynthesis; L-isoleucine from 2-oxobutanoate: step 4/4.</text>
</comment>
<dbReference type="Gene3D" id="3.30.470.10">
    <property type="match status" value="1"/>
</dbReference>
<dbReference type="Pfam" id="PF01063">
    <property type="entry name" value="Aminotran_4"/>
    <property type="match status" value="1"/>
</dbReference>
<evidence type="ECO:0000256" key="3">
    <source>
        <dbReference type="ARBA" id="ARBA00004931"/>
    </source>
</evidence>
<comment type="catalytic activity">
    <reaction evidence="7">
        <text>L-valine + 2-oxoglutarate = 3-methyl-2-oxobutanoate + L-glutamate</text>
        <dbReference type="Rhea" id="RHEA:24813"/>
        <dbReference type="ChEBI" id="CHEBI:11851"/>
        <dbReference type="ChEBI" id="CHEBI:16810"/>
        <dbReference type="ChEBI" id="CHEBI:29985"/>
        <dbReference type="ChEBI" id="CHEBI:57762"/>
        <dbReference type="EC" id="2.6.1.42"/>
    </reaction>
</comment>
<keyword evidence="10" id="KW-0032">Aminotransferase</keyword>
<comment type="catalytic activity">
    <reaction evidence="9">
        <text>L-leucine + 2-oxoglutarate = 4-methyl-2-oxopentanoate + L-glutamate</text>
        <dbReference type="Rhea" id="RHEA:18321"/>
        <dbReference type="ChEBI" id="CHEBI:16810"/>
        <dbReference type="ChEBI" id="CHEBI:17865"/>
        <dbReference type="ChEBI" id="CHEBI:29985"/>
        <dbReference type="ChEBI" id="CHEBI:57427"/>
        <dbReference type="EC" id="2.6.1.42"/>
    </reaction>
</comment>
<evidence type="ECO:0000256" key="9">
    <source>
        <dbReference type="ARBA" id="ARBA00049229"/>
    </source>
</evidence>
<organism evidence="10 11">
    <name type="scientific">Balneatrix alpica</name>
    <dbReference type="NCBI Taxonomy" id="75684"/>
    <lineage>
        <taxon>Bacteria</taxon>
        <taxon>Pseudomonadati</taxon>
        <taxon>Pseudomonadota</taxon>
        <taxon>Gammaproteobacteria</taxon>
        <taxon>Oceanospirillales</taxon>
        <taxon>Balneatrichaceae</taxon>
        <taxon>Balneatrix</taxon>
    </lineage>
</organism>
<evidence type="ECO:0000256" key="6">
    <source>
        <dbReference type="ARBA" id="ARBA00013053"/>
    </source>
</evidence>
<dbReference type="SUPFAM" id="SSF56752">
    <property type="entry name" value="D-aminoacid aminotransferase-like PLP-dependent enzymes"/>
    <property type="match status" value="1"/>
</dbReference>
<comment type="similarity">
    <text evidence="5">Belongs to the class-IV pyridoxal-phosphate-dependent aminotransferase family.</text>
</comment>